<gene>
    <name evidence="1" type="ORF">ABMA27_009322</name>
</gene>
<protein>
    <recommendedName>
        <fullName evidence="3">DUF4219 domain-containing protein</fullName>
    </recommendedName>
</protein>
<dbReference type="Proteomes" id="UP001549920">
    <property type="component" value="Unassembled WGS sequence"/>
</dbReference>
<sequence length="157" mass="18361">MSLNYVHIDKLTGRENYNSWKFAVKSYLEHEDLWSCVDPKTKEEPGDANKDIKAKTKIILLVDPSNYHHIEDAQNAREVWVKLQSAFEDSGLHRRVALLRDLINTNLDNCADIEEYVNKILILQWKILTGMWTQVRPCTCQEDLIGCMTSRHLRYKV</sequence>
<evidence type="ECO:0000313" key="2">
    <source>
        <dbReference type="Proteomes" id="UP001549920"/>
    </source>
</evidence>
<name>A0ABR3H7J3_LOXSC</name>
<organism evidence="1 2">
    <name type="scientific">Loxostege sticticalis</name>
    <name type="common">Beet webworm moth</name>
    <dbReference type="NCBI Taxonomy" id="481309"/>
    <lineage>
        <taxon>Eukaryota</taxon>
        <taxon>Metazoa</taxon>
        <taxon>Ecdysozoa</taxon>
        <taxon>Arthropoda</taxon>
        <taxon>Hexapoda</taxon>
        <taxon>Insecta</taxon>
        <taxon>Pterygota</taxon>
        <taxon>Neoptera</taxon>
        <taxon>Endopterygota</taxon>
        <taxon>Lepidoptera</taxon>
        <taxon>Glossata</taxon>
        <taxon>Ditrysia</taxon>
        <taxon>Pyraloidea</taxon>
        <taxon>Crambidae</taxon>
        <taxon>Pyraustinae</taxon>
        <taxon>Loxostege</taxon>
    </lineage>
</organism>
<comment type="caution">
    <text evidence="1">The sequence shown here is derived from an EMBL/GenBank/DDBJ whole genome shotgun (WGS) entry which is preliminary data.</text>
</comment>
<accession>A0ABR3H7J3</accession>
<proteinExistence type="predicted"/>
<dbReference type="Pfam" id="PF14223">
    <property type="entry name" value="Retrotran_gag_2"/>
    <property type="match status" value="1"/>
</dbReference>
<reference evidence="1 2" key="1">
    <citation type="submission" date="2024-06" db="EMBL/GenBank/DDBJ databases">
        <title>A chromosome-level genome assembly of beet webworm, Loxostege sticticalis.</title>
        <authorList>
            <person name="Zhang Y."/>
        </authorList>
    </citation>
    <scope>NUCLEOTIDE SEQUENCE [LARGE SCALE GENOMIC DNA]</scope>
    <source>
        <strain evidence="1">AQ026</strain>
        <tissue evidence="1">Whole body</tissue>
    </source>
</reference>
<dbReference type="EMBL" id="JBEUOH010000024">
    <property type="protein sequence ID" value="KAL0860778.1"/>
    <property type="molecule type" value="Genomic_DNA"/>
</dbReference>
<evidence type="ECO:0008006" key="3">
    <source>
        <dbReference type="Google" id="ProtNLM"/>
    </source>
</evidence>
<evidence type="ECO:0000313" key="1">
    <source>
        <dbReference type="EMBL" id="KAL0860778.1"/>
    </source>
</evidence>
<keyword evidence="2" id="KW-1185">Reference proteome</keyword>